<feature type="binding site" evidence="18">
    <location>
        <position position="438"/>
    </location>
    <ligand>
        <name>acetyl-CoA</name>
        <dbReference type="ChEBI" id="CHEBI:57288"/>
    </ligand>
</feature>
<dbReference type="GO" id="GO:0071555">
    <property type="term" value="P:cell wall organization"/>
    <property type="evidence" value="ECO:0007669"/>
    <property type="project" value="UniProtKB-KW"/>
</dbReference>
<feature type="binding site" evidence="18">
    <location>
        <position position="225"/>
    </location>
    <ligand>
        <name>Mg(2+)</name>
        <dbReference type="ChEBI" id="CHEBI:18420"/>
    </ligand>
</feature>
<proteinExistence type="inferred from homology"/>
<organism evidence="20 21">
    <name type="scientific">Thiobaca trueperi</name>
    <dbReference type="NCBI Taxonomy" id="127458"/>
    <lineage>
        <taxon>Bacteria</taxon>
        <taxon>Pseudomonadati</taxon>
        <taxon>Pseudomonadota</taxon>
        <taxon>Gammaproteobacteria</taxon>
        <taxon>Chromatiales</taxon>
        <taxon>Chromatiaceae</taxon>
        <taxon>Thiobaca</taxon>
    </lineage>
</organism>
<feature type="binding site" evidence="18">
    <location>
        <position position="167"/>
    </location>
    <ligand>
        <name>UDP-N-acetyl-alpha-D-glucosamine</name>
        <dbReference type="ChEBI" id="CHEBI:57705"/>
    </ligand>
</feature>
<comment type="pathway">
    <text evidence="18">Bacterial outer membrane biogenesis; LPS lipid A biosynthesis.</text>
</comment>
<feature type="binding site" evidence="18">
    <location>
        <position position="22"/>
    </location>
    <ligand>
        <name>UDP-N-acetyl-alpha-D-glucosamine</name>
        <dbReference type="ChEBI" id="CHEBI:57705"/>
    </ligand>
</feature>
<comment type="cofactor">
    <cofactor evidence="18">
        <name>Mg(2+)</name>
        <dbReference type="ChEBI" id="CHEBI:18420"/>
    </cofactor>
    <text evidence="18">Binds 1 Mg(2+) ion per subunit.</text>
</comment>
<dbReference type="Gene3D" id="2.160.10.10">
    <property type="entry name" value="Hexapeptide repeat proteins"/>
    <property type="match status" value="1"/>
</dbReference>
<keyword evidence="21" id="KW-1185">Reference proteome</keyword>
<dbReference type="UniPathway" id="UPA00113">
    <property type="reaction ID" value="UER00532"/>
</dbReference>
<feature type="binding site" evidence="18">
    <location>
        <begin position="78"/>
        <end position="79"/>
    </location>
    <ligand>
        <name>UDP-N-acetyl-alpha-D-glucosamine</name>
        <dbReference type="ChEBI" id="CHEBI:57705"/>
    </ligand>
</feature>
<keyword evidence="12 18" id="KW-0511">Multifunctional enzyme</keyword>
<feature type="binding site" evidence="18">
    <location>
        <position position="421"/>
    </location>
    <ligand>
        <name>acetyl-CoA</name>
        <dbReference type="ChEBI" id="CHEBI:57288"/>
    </ligand>
</feature>
<dbReference type="EC" id="2.3.1.157" evidence="18"/>
<evidence type="ECO:0000256" key="8">
    <source>
        <dbReference type="ARBA" id="ARBA00022737"/>
    </source>
</evidence>
<feature type="binding site" evidence="18">
    <location>
        <position position="364"/>
    </location>
    <ligand>
        <name>UDP-N-acetyl-alpha-D-glucosamine</name>
        <dbReference type="ChEBI" id="CHEBI:57705"/>
    </ligand>
</feature>
<name>A0A4R3MUH3_9GAMM</name>
<dbReference type="AlphaFoldDB" id="A0A4R3MUH3"/>
<keyword evidence="4 18" id="KW-0963">Cytoplasm</keyword>
<comment type="pathway">
    <text evidence="18">Nucleotide-sugar biosynthesis; UDP-N-acetyl-alpha-D-glucosamine biosynthesis; N-acetyl-alpha-D-glucosamine 1-phosphate from alpha-D-glucosamine 6-phosphate (route II): step 2/2.</text>
</comment>
<dbReference type="CDD" id="cd02540">
    <property type="entry name" value="GT2_GlmU_N_bac"/>
    <property type="match status" value="1"/>
</dbReference>
<feature type="binding site" evidence="18">
    <location>
        <position position="378"/>
    </location>
    <ligand>
        <name>acetyl-CoA</name>
        <dbReference type="ChEBI" id="CHEBI:57288"/>
    </ligand>
</feature>
<feature type="region of interest" description="N-acetyltransferase" evidence="18">
    <location>
        <begin position="249"/>
        <end position="453"/>
    </location>
</feature>
<dbReference type="OrthoDB" id="9775031at2"/>
<dbReference type="GO" id="GO:0000902">
    <property type="term" value="P:cell morphogenesis"/>
    <property type="evidence" value="ECO:0007669"/>
    <property type="project" value="UniProtKB-UniRule"/>
</dbReference>
<dbReference type="InterPro" id="IPR029044">
    <property type="entry name" value="Nucleotide-diphossugar_trans"/>
</dbReference>
<dbReference type="GO" id="GO:0006048">
    <property type="term" value="P:UDP-N-acetylglucosamine biosynthetic process"/>
    <property type="evidence" value="ECO:0007669"/>
    <property type="project" value="UniProtKB-UniPathway"/>
</dbReference>
<sequence length="453" mass="47650">MKLGVVILAAGLGRRMCSALPKVLHPLAGKPLLAHVLDAANLIGAECRVVVFGHGGEQVQAALSGYDCRWVEQAEQQGTGHAVMQAMPAMTDMDRVLVLYGDVPLIEPETLQRLIAVSADTRLGLLTADLPDPTGYGRILRDADGCVTRIVEEKDATPAERAIREINTGFLIADRACLDGWLARIGNDNAQGEYYLTDVTALAAGEGVMIATAQPTCIAEVTGVNDRVQLAELERIYQRHAAERLMRAGVTLADPARFDLRGVLHAAPDVSLDINVIIEGEVRLAAGVRIGPNCLLKDCVIGPGAEILANCVIDGAEVGANAHIGPFARLRPEARLAADTHVGNFVEIKKTSLGQGSKVNHLTYLGDAEVGAGVNVGAGTITCNYDGVNKSKTRIGDGAFIGSNSALVAPVNVGAGATIGAGSIIARDAPPEQLTLTRAPQVTVEGWRRPLKK</sequence>
<dbReference type="CDD" id="cd03353">
    <property type="entry name" value="LbH_GlmU_C"/>
    <property type="match status" value="1"/>
</dbReference>
<dbReference type="PANTHER" id="PTHR43584">
    <property type="entry name" value="NUCLEOTIDYL TRANSFERASE"/>
    <property type="match status" value="1"/>
</dbReference>
<feature type="binding site" evidence="18">
    <location>
        <position position="225"/>
    </location>
    <ligand>
        <name>UDP-N-acetyl-alpha-D-glucosamine</name>
        <dbReference type="ChEBI" id="CHEBI:57705"/>
    </ligand>
</feature>
<dbReference type="SUPFAM" id="SSF53448">
    <property type="entry name" value="Nucleotide-diphospho-sugar transferases"/>
    <property type="match status" value="1"/>
</dbReference>
<dbReference type="EMBL" id="SMAO01000009">
    <property type="protein sequence ID" value="TCT19136.1"/>
    <property type="molecule type" value="Genomic_DNA"/>
</dbReference>
<dbReference type="EC" id="2.7.7.23" evidence="18"/>
<accession>A0A4R3MUH3</accession>
<feature type="active site" description="Proton acceptor" evidence="18">
    <location>
        <position position="361"/>
    </location>
</feature>
<dbReference type="GO" id="GO:0009245">
    <property type="term" value="P:lipid A biosynthetic process"/>
    <property type="evidence" value="ECO:0007669"/>
    <property type="project" value="UniProtKB-UniRule"/>
</dbReference>
<comment type="function">
    <text evidence="17 18">Catalyzes the last two sequential reactions in the de novo biosynthetic pathway for UDP-N-acetylglucosamine (UDP-GlcNAc). The C-terminal domain catalyzes the transfer of acetyl group from acetyl coenzyme A to glucosamine-1-phosphate (GlcN-1-P) to produce N-acetylglucosamine-1-phosphate (GlcNAc-1-P), which is converted into UDP-GlcNAc by the transfer of uridine 5-monophosphate (from uridine 5-triphosphate), a reaction catalyzed by the N-terminal domain.</text>
</comment>
<comment type="subcellular location">
    <subcellularLocation>
        <location evidence="1 18">Cytoplasm</location>
    </subcellularLocation>
</comment>
<evidence type="ECO:0000256" key="9">
    <source>
        <dbReference type="ARBA" id="ARBA00022842"/>
    </source>
</evidence>
<feature type="binding site" evidence="18">
    <location>
        <position position="137"/>
    </location>
    <ligand>
        <name>UDP-N-acetyl-alpha-D-glucosamine</name>
        <dbReference type="ChEBI" id="CHEBI:57705"/>
    </ligand>
</feature>
<feature type="binding site" evidence="18">
    <location>
        <position position="403"/>
    </location>
    <ligand>
        <name>acetyl-CoA</name>
        <dbReference type="ChEBI" id="CHEBI:57288"/>
    </ligand>
</feature>
<dbReference type="GO" id="GO:0008360">
    <property type="term" value="P:regulation of cell shape"/>
    <property type="evidence" value="ECO:0007669"/>
    <property type="project" value="UniProtKB-KW"/>
</dbReference>
<keyword evidence="14 18" id="KW-0961">Cell wall biogenesis/degradation</keyword>
<evidence type="ECO:0000256" key="12">
    <source>
        <dbReference type="ARBA" id="ARBA00023268"/>
    </source>
</evidence>
<keyword evidence="7 18" id="KW-0479">Metal-binding</keyword>
<dbReference type="Pfam" id="PF00132">
    <property type="entry name" value="Hexapep"/>
    <property type="match status" value="2"/>
</dbReference>
<dbReference type="GO" id="GO:0016020">
    <property type="term" value="C:membrane"/>
    <property type="evidence" value="ECO:0007669"/>
    <property type="project" value="GOC"/>
</dbReference>
<evidence type="ECO:0000256" key="14">
    <source>
        <dbReference type="ARBA" id="ARBA00023316"/>
    </source>
</evidence>
<evidence type="ECO:0000256" key="18">
    <source>
        <dbReference type="HAMAP-Rule" id="MF_01631"/>
    </source>
</evidence>
<evidence type="ECO:0000313" key="21">
    <source>
        <dbReference type="Proteomes" id="UP000295717"/>
    </source>
</evidence>
<dbReference type="GO" id="GO:0005737">
    <property type="term" value="C:cytoplasm"/>
    <property type="evidence" value="ECO:0007669"/>
    <property type="project" value="UniProtKB-SubCell"/>
</dbReference>
<feature type="binding site" evidence="18">
    <location>
        <position position="349"/>
    </location>
    <ligand>
        <name>UDP-N-acetyl-alpha-D-glucosamine</name>
        <dbReference type="ChEBI" id="CHEBI:57705"/>
    </ligand>
</feature>
<feature type="binding site" evidence="18">
    <location>
        <position position="73"/>
    </location>
    <ligand>
        <name>UDP-N-acetyl-alpha-D-glucosamine</name>
        <dbReference type="ChEBI" id="CHEBI:57705"/>
    </ligand>
</feature>
<feature type="binding site" evidence="18">
    <location>
        <position position="102"/>
    </location>
    <ligand>
        <name>Mg(2+)</name>
        <dbReference type="ChEBI" id="CHEBI:18420"/>
    </ligand>
</feature>
<evidence type="ECO:0000256" key="17">
    <source>
        <dbReference type="ARBA" id="ARBA00049628"/>
    </source>
</evidence>
<comment type="similarity">
    <text evidence="2 18">In the C-terminal section; belongs to the transferase hexapeptide repeat family.</text>
</comment>
<evidence type="ECO:0000256" key="10">
    <source>
        <dbReference type="ARBA" id="ARBA00022960"/>
    </source>
</evidence>
<evidence type="ECO:0000256" key="1">
    <source>
        <dbReference type="ARBA" id="ARBA00004496"/>
    </source>
</evidence>
<feature type="binding site" evidence="18">
    <location>
        <begin position="384"/>
        <end position="385"/>
    </location>
    <ligand>
        <name>acetyl-CoA</name>
        <dbReference type="ChEBI" id="CHEBI:57288"/>
    </ligand>
</feature>
<comment type="similarity">
    <text evidence="3 18">In the N-terminal section; belongs to the N-acetylglucosamine-1-phosphate uridyltransferase family.</text>
</comment>
<dbReference type="GO" id="GO:0000287">
    <property type="term" value="F:magnesium ion binding"/>
    <property type="evidence" value="ECO:0007669"/>
    <property type="project" value="UniProtKB-UniRule"/>
</dbReference>
<dbReference type="InterPro" id="IPR038009">
    <property type="entry name" value="GlmU_C_LbH"/>
</dbReference>
<keyword evidence="13 18" id="KW-0012">Acyltransferase</keyword>
<comment type="subunit">
    <text evidence="18">Homotrimer.</text>
</comment>
<dbReference type="GO" id="GO:0009252">
    <property type="term" value="P:peptidoglycan biosynthetic process"/>
    <property type="evidence" value="ECO:0007669"/>
    <property type="project" value="UniProtKB-UniRule"/>
</dbReference>
<gene>
    <name evidence="18" type="primary">glmU</name>
    <name evidence="20" type="ORF">EDC35_10914</name>
</gene>
<comment type="pathway">
    <text evidence="18">Nucleotide-sugar biosynthesis; UDP-N-acetyl-alpha-D-glucosamine biosynthesis; UDP-N-acetyl-alpha-D-glucosamine from N-acetyl-alpha-D-glucosamine 1-phosphate: step 1/1.</text>
</comment>
<evidence type="ECO:0000256" key="6">
    <source>
        <dbReference type="ARBA" id="ARBA00022695"/>
    </source>
</evidence>
<comment type="catalytic activity">
    <reaction evidence="16 18">
        <text>N-acetyl-alpha-D-glucosamine 1-phosphate + UTP + H(+) = UDP-N-acetyl-alpha-D-glucosamine + diphosphate</text>
        <dbReference type="Rhea" id="RHEA:13509"/>
        <dbReference type="ChEBI" id="CHEBI:15378"/>
        <dbReference type="ChEBI" id="CHEBI:33019"/>
        <dbReference type="ChEBI" id="CHEBI:46398"/>
        <dbReference type="ChEBI" id="CHEBI:57705"/>
        <dbReference type="ChEBI" id="CHEBI:57776"/>
        <dbReference type="EC" id="2.7.7.23"/>
    </reaction>
</comment>
<evidence type="ECO:0000256" key="15">
    <source>
        <dbReference type="ARBA" id="ARBA00048247"/>
    </source>
</evidence>
<dbReference type="NCBIfam" id="TIGR01173">
    <property type="entry name" value="glmU"/>
    <property type="match status" value="1"/>
</dbReference>
<dbReference type="InterPro" id="IPR005882">
    <property type="entry name" value="Bifunctional_GlmU"/>
</dbReference>
<feature type="region of interest" description="Linker" evidence="18">
    <location>
        <begin position="228"/>
        <end position="248"/>
    </location>
</feature>
<feature type="region of interest" description="Pyrophosphorylase" evidence="18">
    <location>
        <begin position="1"/>
        <end position="227"/>
    </location>
</feature>
<evidence type="ECO:0000256" key="4">
    <source>
        <dbReference type="ARBA" id="ARBA00022490"/>
    </source>
</evidence>
<keyword evidence="6 18" id="KW-0548">Nucleotidyltransferase</keyword>
<evidence type="ECO:0000256" key="16">
    <source>
        <dbReference type="ARBA" id="ARBA00048493"/>
    </source>
</evidence>
<evidence type="ECO:0000259" key="19">
    <source>
        <dbReference type="Pfam" id="PF12804"/>
    </source>
</evidence>
<dbReference type="SUPFAM" id="SSF51161">
    <property type="entry name" value="Trimeric LpxA-like enzymes"/>
    <property type="match status" value="1"/>
</dbReference>
<reference evidence="20 21" key="1">
    <citation type="submission" date="2019-03" db="EMBL/GenBank/DDBJ databases">
        <title>Genomic Encyclopedia of Type Strains, Phase IV (KMG-IV): sequencing the most valuable type-strain genomes for metagenomic binning, comparative biology and taxonomic classification.</title>
        <authorList>
            <person name="Goeker M."/>
        </authorList>
    </citation>
    <scope>NUCLEOTIDE SEQUENCE [LARGE SCALE GENOMIC DNA]</scope>
    <source>
        <strain evidence="20 21">DSM 13587</strain>
    </source>
</reference>
<feature type="binding site" evidence="18">
    <location>
        <begin position="100"/>
        <end position="102"/>
    </location>
    <ligand>
        <name>UDP-N-acetyl-alpha-D-glucosamine</name>
        <dbReference type="ChEBI" id="CHEBI:57705"/>
    </ligand>
</feature>
<dbReference type="Gene3D" id="3.90.550.10">
    <property type="entry name" value="Spore Coat Polysaccharide Biosynthesis Protein SpsA, Chain A"/>
    <property type="match status" value="1"/>
</dbReference>
<protein>
    <recommendedName>
        <fullName evidence="18">Bifunctional protein GlmU</fullName>
    </recommendedName>
    <domain>
        <recommendedName>
            <fullName evidence="18">UDP-N-acetylglucosamine pyrophosphorylase</fullName>
            <ecNumber evidence="18">2.7.7.23</ecNumber>
        </recommendedName>
        <alternativeName>
            <fullName evidence="18">N-acetylglucosamine-1-phosphate uridyltransferase</fullName>
        </alternativeName>
    </domain>
    <domain>
        <recommendedName>
            <fullName evidence="18">Glucosamine-1-phosphate N-acetyltransferase</fullName>
            <ecNumber evidence="18">2.3.1.157</ecNumber>
        </recommendedName>
    </domain>
</protein>
<dbReference type="InterPro" id="IPR050065">
    <property type="entry name" value="GlmU-like"/>
</dbReference>
<dbReference type="InterPro" id="IPR025877">
    <property type="entry name" value="MobA-like_NTP_Trfase"/>
</dbReference>
<dbReference type="GO" id="GO:0003977">
    <property type="term" value="F:UDP-N-acetylglucosamine diphosphorylase activity"/>
    <property type="evidence" value="ECO:0007669"/>
    <property type="project" value="UniProtKB-UniRule"/>
</dbReference>
<feature type="binding site" evidence="18">
    <location>
        <position position="375"/>
    </location>
    <ligand>
        <name>UDP-N-acetyl-alpha-D-glucosamine</name>
        <dbReference type="ChEBI" id="CHEBI:57705"/>
    </ligand>
</feature>
<feature type="binding site" evidence="18">
    <location>
        <begin position="8"/>
        <end position="11"/>
    </location>
    <ligand>
        <name>UDP-N-acetyl-alpha-D-glucosamine</name>
        <dbReference type="ChEBI" id="CHEBI:57705"/>
    </ligand>
</feature>
<dbReference type="HAMAP" id="MF_01631">
    <property type="entry name" value="GlmU"/>
    <property type="match status" value="1"/>
</dbReference>
<keyword evidence="9 18" id="KW-0460">Magnesium</keyword>
<dbReference type="RefSeq" id="WP_132978139.1">
    <property type="nucleotide sequence ID" value="NZ_SMAO01000009.1"/>
</dbReference>
<keyword evidence="10 18" id="KW-0133">Cell shape</keyword>
<keyword evidence="5 18" id="KW-0808">Transferase</keyword>
<dbReference type="Proteomes" id="UP000295717">
    <property type="component" value="Unassembled WGS sequence"/>
</dbReference>
<evidence type="ECO:0000256" key="13">
    <source>
        <dbReference type="ARBA" id="ARBA00023315"/>
    </source>
</evidence>
<evidence type="ECO:0000256" key="11">
    <source>
        <dbReference type="ARBA" id="ARBA00022984"/>
    </source>
</evidence>
<feature type="binding site" evidence="18">
    <location>
        <position position="152"/>
    </location>
    <ligand>
        <name>UDP-N-acetyl-alpha-D-glucosamine</name>
        <dbReference type="ChEBI" id="CHEBI:57705"/>
    </ligand>
</feature>
<evidence type="ECO:0000256" key="5">
    <source>
        <dbReference type="ARBA" id="ARBA00022679"/>
    </source>
</evidence>
<keyword evidence="8 18" id="KW-0677">Repeat</keyword>
<comment type="caution">
    <text evidence="20">The sequence shown here is derived from an EMBL/GenBank/DDBJ whole genome shotgun (WGS) entry which is preliminary data.</text>
</comment>
<dbReference type="InterPro" id="IPR001451">
    <property type="entry name" value="Hexapep"/>
</dbReference>
<feature type="binding site" evidence="18">
    <location>
        <position position="331"/>
    </location>
    <ligand>
        <name>UDP-N-acetyl-alpha-D-glucosamine</name>
        <dbReference type="ChEBI" id="CHEBI:57705"/>
    </ligand>
</feature>
<dbReference type="Pfam" id="PF12804">
    <property type="entry name" value="NTP_transf_3"/>
    <property type="match status" value="1"/>
</dbReference>
<dbReference type="GO" id="GO:0019134">
    <property type="term" value="F:glucosamine-1-phosphate N-acetyltransferase activity"/>
    <property type="evidence" value="ECO:0007669"/>
    <property type="project" value="UniProtKB-UniRule"/>
</dbReference>
<dbReference type="UniPathway" id="UPA00973"/>
<evidence type="ECO:0000256" key="7">
    <source>
        <dbReference type="ARBA" id="ARBA00022723"/>
    </source>
</evidence>
<evidence type="ECO:0000256" key="3">
    <source>
        <dbReference type="ARBA" id="ARBA00007947"/>
    </source>
</evidence>
<dbReference type="InterPro" id="IPR011004">
    <property type="entry name" value="Trimer_LpxA-like_sf"/>
</dbReference>
<feature type="domain" description="MobA-like NTP transferase" evidence="19">
    <location>
        <begin position="5"/>
        <end position="120"/>
    </location>
</feature>
<evidence type="ECO:0000256" key="2">
    <source>
        <dbReference type="ARBA" id="ARBA00007707"/>
    </source>
</evidence>
<keyword evidence="11 18" id="KW-0573">Peptidoglycan synthesis</keyword>
<comment type="catalytic activity">
    <reaction evidence="15 18">
        <text>alpha-D-glucosamine 1-phosphate + acetyl-CoA = N-acetyl-alpha-D-glucosamine 1-phosphate + CoA + H(+)</text>
        <dbReference type="Rhea" id="RHEA:13725"/>
        <dbReference type="ChEBI" id="CHEBI:15378"/>
        <dbReference type="ChEBI" id="CHEBI:57287"/>
        <dbReference type="ChEBI" id="CHEBI:57288"/>
        <dbReference type="ChEBI" id="CHEBI:57776"/>
        <dbReference type="ChEBI" id="CHEBI:58516"/>
        <dbReference type="EC" id="2.3.1.157"/>
    </reaction>
</comment>
<dbReference type="PANTHER" id="PTHR43584:SF3">
    <property type="entry name" value="BIFUNCTIONAL PROTEIN GLMU"/>
    <property type="match status" value="1"/>
</dbReference>
<evidence type="ECO:0000313" key="20">
    <source>
        <dbReference type="EMBL" id="TCT19136.1"/>
    </source>
</evidence>